<keyword evidence="7" id="KW-1185">Reference proteome</keyword>
<comment type="subcellular location">
    <subcellularLocation>
        <location evidence="1">Nucleus</location>
    </subcellularLocation>
</comment>
<dbReference type="CDD" id="cd18432">
    <property type="entry name" value="BRCT_PAXIP1_rpt6_like"/>
    <property type="match status" value="1"/>
</dbReference>
<dbReference type="SUPFAM" id="SSF52113">
    <property type="entry name" value="BRCT domain"/>
    <property type="match status" value="1"/>
</dbReference>
<sequence length="366" mass="38726">MSSGGRSKVEEEIESEDDDQMEVDVQPQVKSTGKAKTAAKDGRKRAVELHVATDETDNEDKMDVDEAPSAAATSNSKRPAAAAAAKKATRKSKAKVTKSESAASALSTPAASRRSSSSKSAAIIDPDQDAPSFTVLFTGGSKAAHDADRALVAKLGGETTDQWQDANVLIVDKVRRTVKFLCSLASGIDIVSPAWLAASKKAKRLMPTDGHALVDREMEAKFGFSLSQSMERRGAMMEHGDRVFSGLRFFVCSGTVPALHDMKEIIAAAGGSLVHSIPGTRAKSQDAAEQGLVAIAGDGVADADQRKRLADLGYALHSAEFVLSGVLKQELDWETHRVGQVKEEDAVAASASFATGRTTRRGKRSG</sequence>
<reference evidence="6 7" key="1">
    <citation type="submission" date="2016-07" db="EMBL/GenBank/DDBJ databases">
        <title>Pervasive Adenine N6-methylation of Active Genes in Fungi.</title>
        <authorList>
            <consortium name="DOE Joint Genome Institute"/>
            <person name="Mondo S.J."/>
            <person name="Dannebaum R.O."/>
            <person name="Kuo R.C."/>
            <person name="Labutti K."/>
            <person name="Haridas S."/>
            <person name="Kuo A."/>
            <person name="Salamov A."/>
            <person name="Ahrendt S.R."/>
            <person name="Lipzen A."/>
            <person name="Sullivan W."/>
            <person name="Andreopoulos W.B."/>
            <person name="Clum A."/>
            <person name="Lindquist E."/>
            <person name="Daum C."/>
            <person name="Ramamoorthy G.K."/>
            <person name="Gryganskyi A."/>
            <person name="Culley D."/>
            <person name="Magnuson J.K."/>
            <person name="James T.Y."/>
            <person name="O'Malley M.A."/>
            <person name="Stajich J.E."/>
            <person name="Spatafora J.W."/>
            <person name="Visel A."/>
            <person name="Grigoriev I.V."/>
        </authorList>
    </citation>
    <scope>NUCLEOTIDE SEQUENCE [LARGE SCALE GENOMIC DNA]</scope>
    <source>
        <strain evidence="6 7">PL171</strain>
    </source>
</reference>
<dbReference type="PANTHER" id="PTHR23196">
    <property type="entry name" value="PAX TRANSCRIPTION ACTIVATION DOMAIN INTERACTING PROTEIN"/>
    <property type="match status" value="1"/>
</dbReference>
<keyword evidence="3" id="KW-0539">Nucleus</keyword>
<protein>
    <recommendedName>
        <fullName evidence="5">BRCT domain-containing protein</fullName>
    </recommendedName>
</protein>
<feature type="compositionally biased region" description="Acidic residues" evidence="4">
    <location>
        <begin position="11"/>
        <end position="22"/>
    </location>
</feature>
<dbReference type="GO" id="GO:0006974">
    <property type="term" value="P:DNA damage response"/>
    <property type="evidence" value="ECO:0007669"/>
    <property type="project" value="UniProtKB-KW"/>
</dbReference>
<feature type="compositionally biased region" description="Low complexity" evidence="4">
    <location>
        <begin position="99"/>
        <end position="122"/>
    </location>
</feature>
<feature type="compositionally biased region" description="Acidic residues" evidence="4">
    <location>
        <begin position="54"/>
        <end position="66"/>
    </location>
</feature>
<gene>
    <name evidence="6" type="ORF">BCR44DRAFT_33522</name>
</gene>
<dbReference type="GO" id="GO:0005634">
    <property type="term" value="C:nucleus"/>
    <property type="evidence" value="ECO:0007669"/>
    <property type="project" value="UniProtKB-SubCell"/>
</dbReference>
<feature type="compositionally biased region" description="Basic residues" evidence="4">
    <location>
        <begin position="87"/>
        <end position="96"/>
    </location>
</feature>
<dbReference type="SMART" id="SM00292">
    <property type="entry name" value="BRCT"/>
    <property type="match status" value="2"/>
</dbReference>
<dbReference type="InterPro" id="IPR051579">
    <property type="entry name" value="DDR_Transcriptional_Reg"/>
</dbReference>
<feature type="compositionally biased region" description="Basic and acidic residues" evidence="4">
    <location>
        <begin position="38"/>
        <end position="53"/>
    </location>
</feature>
<dbReference type="EMBL" id="MCFL01000026">
    <property type="protein sequence ID" value="ORZ34700.1"/>
    <property type="molecule type" value="Genomic_DNA"/>
</dbReference>
<evidence type="ECO:0000256" key="4">
    <source>
        <dbReference type="SAM" id="MobiDB-lite"/>
    </source>
</evidence>
<name>A0A1Y2HJE3_9FUNG</name>
<dbReference type="STRING" id="765915.A0A1Y2HJE3"/>
<dbReference type="Pfam" id="PF16589">
    <property type="entry name" value="BRCT_2"/>
    <property type="match status" value="1"/>
</dbReference>
<keyword evidence="2" id="KW-0227">DNA damage</keyword>
<evidence type="ECO:0000313" key="7">
    <source>
        <dbReference type="Proteomes" id="UP000193411"/>
    </source>
</evidence>
<organism evidence="6 7">
    <name type="scientific">Catenaria anguillulae PL171</name>
    <dbReference type="NCBI Taxonomy" id="765915"/>
    <lineage>
        <taxon>Eukaryota</taxon>
        <taxon>Fungi</taxon>
        <taxon>Fungi incertae sedis</taxon>
        <taxon>Blastocladiomycota</taxon>
        <taxon>Blastocladiomycetes</taxon>
        <taxon>Blastocladiales</taxon>
        <taxon>Catenariaceae</taxon>
        <taxon>Catenaria</taxon>
    </lineage>
</organism>
<dbReference type="CDD" id="cd17744">
    <property type="entry name" value="BRCT_MDC1_rpt1"/>
    <property type="match status" value="1"/>
</dbReference>
<dbReference type="Gene3D" id="3.40.50.10190">
    <property type="entry name" value="BRCT domain"/>
    <property type="match status" value="2"/>
</dbReference>
<proteinExistence type="predicted"/>
<dbReference type="Pfam" id="PF16770">
    <property type="entry name" value="RTT107_BRCT_5"/>
    <property type="match status" value="1"/>
</dbReference>
<comment type="caution">
    <text evidence="6">The sequence shown here is derived from an EMBL/GenBank/DDBJ whole genome shotgun (WGS) entry which is preliminary data.</text>
</comment>
<accession>A0A1Y2HJE3</accession>
<dbReference type="InterPro" id="IPR001357">
    <property type="entry name" value="BRCT_dom"/>
</dbReference>
<dbReference type="AlphaFoldDB" id="A0A1Y2HJE3"/>
<evidence type="ECO:0000256" key="1">
    <source>
        <dbReference type="ARBA" id="ARBA00004123"/>
    </source>
</evidence>
<feature type="region of interest" description="Disordered" evidence="4">
    <location>
        <begin position="1"/>
        <end position="125"/>
    </location>
</feature>
<feature type="domain" description="BRCT" evidence="5">
    <location>
        <begin position="149"/>
        <end position="213"/>
    </location>
</feature>
<evidence type="ECO:0000256" key="2">
    <source>
        <dbReference type="ARBA" id="ARBA00022763"/>
    </source>
</evidence>
<dbReference type="OrthoDB" id="342264at2759"/>
<dbReference type="Proteomes" id="UP000193411">
    <property type="component" value="Unassembled WGS sequence"/>
</dbReference>
<dbReference type="InterPro" id="IPR036420">
    <property type="entry name" value="BRCT_dom_sf"/>
</dbReference>
<evidence type="ECO:0000313" key="6">
    <source>
        <dbReference type="EMBL" id="ORZ34700.1"/>
    </source>
</evidence>
<dbReference type="PROSITE" id="PS50172">
    <property type="entry name" value="BRCT"/>
    <property type="match status" value="1"/>
</dbReference>
<dbReference type="PANTHER" id="PTHR23196:SF1">
    <property type="entry name" value="PAX-INTERACTING PROTEIN 1"/>
    <property type="match status" value="1"/>
</dbReference>
<feature type="compositionally biased region" description="Low complexity" evidence="4">
    <location>
        <begin position="70"/>
        <end position="86"/>
    </location>
</feature>
<evidence type="ECO:0000256" key="3">
    <source>
        <dbReference type="ARBA" id="ARBA00023242"/>
    </source>
</evidence>
<evidence type="ECO:0000259" key="5">
    <source>
        <dbReference type="PROSITE" id="PS50172"/>
    </source>
</evidence>